<dbReference type="RefSeq" id="WP_046550512.1">
    <property type="nucleotide sequence ID" value="NZ_CP011308.1"/>
</dbReference>
<dbReference type="Pfam" id="PF00226">
    <property type="entry name" value="DnaJ"/>
    <property type="match status" value="1"/>
</dbReference>
<organism evidence="2 3">
    <name type="scientific">Sulfurovum lithotrophicum</name>
    <dbReference type="NCBI Taxonomy" id="206403"/>
    <lineage>
        <taxon>Bacteria</taxon>
        <taxon>Pseudomonadati</taxon>
        <taxon>Campylobacterota</taxon>
        <taxon>Epsilonproteobacteria</taxon>
        <taxon>Campylobacterales</taxon>
        <taxon>Sulfurovaceae</taxon>
        <taxon>Sulfurovum</taxon>
    </lineage>
</organism>
<dbReference type="InterPro" id="IPR001623">
    <property type="entry name" value="DnaJ_domain"/>
</dbReference>
<reference evidence="2 3" key="1">
    <citation type="submission" date="2015-04" db="EMBL/GenBank/DDBJ databases">
        <title>Complete genome sequence of Sulfurovum lithotrophicum ATCC BAA-797T.</title>
        <authorList>
            <person name="Ahn J."/>
            <person name="Park G."/>
            <person name="Jeon W."/>
            <person name="Jang Y."/>
            <person name="Jang M."/>
            <person name="Lee H."/>
            <person name="Lee H."/>
        </authorList>
    </citation>
    <scope>NUCLEOTIDE SEQUENCE [LARGE SCALE GENOMIC DNA]</scope>
    <source>
        <strain evidence="3">ATCC BAA-797 / 42BKT</strain>
    </source>
</reference>
<dbReference type="AlphaFoldDB" id="A0A7U4RQ62"/>
<sequence>MLSPKDEIEKALEVLDLPKLVTKADIKRQYRHIAKKHHPDIGGDSQKMEEINHAYRLLMKYIEEFRYTFDENEISKQFPGAQHAEQFKP</sequence>
<evidence type="ECO:0000259" key="1">
    <source>
        <dbReference type="PROSITE" id="PS50076"/>
    </source>
</evidence>
<dbReference type="Proteomes" id="UP000034444">
    <property type="component" value="Chromosome"/>
</dbReference>
<dbReference type="OrthoDB" id="5244113at2"/>
<dbReference type="KEGG" id="slh:YH65_02660"/>
<accession>A0A7U4RQ62</accession>
<dbReference type="CDD" id="cd06257">
    <property type="entry name" value="DnaJ"/>
    <property type="match status" value="1"/>
</dbReference>
<dbReference type="SMART" id="SM00271">
    <property type="entry name" value="DnaJ"/>
    <property type="match status" value="1"/>
</dbReference>
<dbReference type="Gene3D" id="1.10.287.110">
    <property type="entry name" value="DnaJ domain"/>
    <property type="match status" value="1"/>
</dbReference>
<feature type="domain" description="J" evidence="1">
    <location>
        <begin position="10"/>
        <end position="73"/>
    </location>
</feature>
<gene>
    <name evidence="2" type="ORF">YH65_02660</name>
</gene>
<dbReference type="InterPro" id="IPR036869">
    <property type="entry name" value="J_dom_sf"/>
</dbReference>
<evidence type="ECO:0000313" key="3">
    <source>
        <dbReference type="Proteomes" id="UP000034444"/>
    </source>
</evidence>
<dbReference type="PROSITE" id="PS50076">
    <property type="entry name" value="DNAJ_2"/>
    <property type="match status" value="1"/>
</dbReference>
<keyword evidence="3" id="KW-1185">Reference proteome</keyword>
<dbReference type="EMBL" id="CP011308">
    <property type="protein sequence ID" value="AKF24416.1"/>
    <property type="molecule type" value="Genomic_DNA"/>
</dbReference>
<reference evidence="3" key="2">
    <citation type="journal article" date="2017" name="Stand. Genomic Sci.">
        <title>Complete genome sequence of the sulfur-oxidizing chemolithoautotrophic Sulfurovum lithotrophicum 42BKTT.</title>
        <authorList>
            <person name="Jeon W."/>
            <person name="Priscilla L."/>
            <person name="Park G."/>
            <person name="Lee H."/>
            <person name="Lee N."/>
            <person name="Lee D."/>
            <person name="Kwon H."/>
            <person name="Ahn I."/>
            <person name="Lee C."/>
            <person name="Lee H."/>
            <person name="Ahn J."/>
        </authorList>
    </citation>
    <scope>NUCLEOTIDE SEQUENCE [LARGE SCALE GENOMIC DNA]</scope>
    <source>
        <strain evidence="3">ATCC BAA-797 / 42BKT</strain>
    </source>
</reference>
<evidence type="ECO:0000313" key="2">
    <source>
        <dbReference type="EMBL" id="AKF24416.1"/>
    </source>
</evidence>
<dbReference type="SUPFAM" id="SSF46565">
    <property type="entry name" value="Chaperone J-domain"/>
    <property type="match status" value="1"/>
</dbReference>
<proteinExistence type="predicted"/>
<protein>
    <submittedName>
        <fullName evidence="2">Heat-shock protein</fullName>
    </submittedName>
</protein>
<name>A0A7U4RQ62_9BACT</name>